<feature type="transmembrane region" description="Helical" evidence="8">
    <location>
        <begin position="54"/>
        <end position="77"/>
    </location>
</feature>
<keyword evidence="3" id="KW-1003">Cell membrane</keyword>
<dbReference type="RefSeq" id="WP_146961847.1">
    <property type="nucleotide sequence ID" value="NZ_CP042467.1"/>
</dbReference>
<dbReference type="PANTHER" id="PTHR43357">
    <property type="entry name" value="INNER MEMBRANE ABC TRANSPORTER PERMEASE PROTEIN YDCV"/>
    <property type="match status" value="1"/>
</dbReference>
<sequence>MKSHHDKHPFLHLMGGMVALAMLLPLGWLALYALELWDTAASSVLSDSSTLQALWNGLSLALAVAATCVVIAVPLAWLTHATDMPFRKFFRVALNLPLAVPSYVSGFVVVAAAGPRGWIQEVVEPLGIQMPEVYGFNGAYLALLFTFPYVLIPLQAALGRMDSRVWEAARSLGSSPVRAFFTVVLPNLRGAIGAGALMVALYVMSDFGAVSLLRFKSLSYVIYVRYQSLFDKDEAVFLALILAMVAICFVLVYRVIRGSQAGSSKGVVQRWSTVELGVWRWPAFAFSCLVTAVGVGLPVLTVGIWLVRGLKLGNEIGGLATYAWSTLWIGLVAAVITVLIALGPALLERHGNPHASRVVHLSSHVGYALPGIVVALSLVFFSIRFAGPFYQTAPMLIFAYVVLFLPLALGAVEDGLRGQNPRFYDAARSLGSSPLRAWTRVIIPGLKGAVVAGFLIVFMSVIKELPATLLLSPLDFGSLATRIWSLTEEAFFTAAAPPVLLLLLMASLALIPRTDSGVAR</sequence>
<feature type="transmembrane region" description="Helical" evidence="8">
    <location>
        <begin position="235"/>
        <end position="256"/>
    </location>
</feature>
<organism evidence="10 11">
    <name type="scientific">Microvenator marinus</name>
    <dbReference type="NCBI Taxonomy" id="2600177"/>
    <lineage>
        <taxon>Bacteria</taxon>
        <taxon>Deltaproteobacteria</taxon>
        <taxon>Bradymonadales</taxon>
        <taxon>Microvenatoraceae</taxon>
        <taxon>Microvenator</taxon>
    </lineage>
</organism>
<name>A0A5B8XTF6_9DELT</name>
<feature type="domain" description="ABC transmembrane type-1" evidence="9">
    <location>
        <begin position="54"/>
        <end position="253"/>
    </location>
</feature>
<evidence type="ECO:0000256" key="1">
    <source>
        <dbReference type="ARBA" id="ARBA00004429"/>
    </source>
</evidence>
<feature type="transmembrane region" description="Helical" evidence="8">
    <location>
        <begin position="134"/>
        <end position="158"/>
    </location>
</feature>
<gene>
    <name evidence="10" type="ORF">FRD01_17290</name>
</gene>
<feature type="transmembrane region" description="Helical" evidence="8">
    <location>
        <begin position="490"/>
        <end position="511"/>
    </location>
</feature>
<dbReference type="AlphaFoldDB" id="A0A5B8XTF6"/>
<dbReference type="InterPro" id="IPR035906">
    <property type="entry name" value="MetI-like_sf"/>
</dbReference>
<protein>
    <submittedName>
        <fullName evidence="10">Iron ABC transporter permease</fullName>
    </submittedName>
</protein>
<feature type="domain" description="ABC transmembrane type-1" evidence="9">
    <location>
        <begin position="323"/>
        <end position="512"/>
    </location>
</feature>
<dbReference type="Gene3D" id="1.10.3720.10">
    <property type="entry name" value="MetI-like"/>
    <property type="match status" value="2"/>
</dbReference>
<dbReference type="SUPFAM" id="SSF161098">
    <property type="entry name" value="MetI-like"/>
    <property type="match status" value="2"/>
</dbReference>
<evidence type="ECO:0000259" key="9">
    <source>
        <dbReference type="PROSITE" id="PS50928"/>
    </source>
</evidence>
<proteinExistence type="inferred from homology"/>
<keyword evidence="6 8" id="KW-1133">Transmembrane helix</keyword>
<comment type="similarity">
    <text evidence="8">Belongs to the binding-protein-dependent transport system permease family.</text>
</comment>
<feature type="transmembrane region" description="Helical" evidence="8">
    <location>
        <begin position="441"/>
        <end position="462"/>
    </location>
</feature>
<feature type="transmembrane region" description="Helical" evidence="8">
    <location>
        <begin position="277"/>
        <end position="307"/>
    </location>
</feature>
<dbReference type="InterPro" id="IPR000515">
    <property type="entry name" value="MetI-like"/>
</dbReference>
<evidence type="ECO:0000256" key="8">
    <source>
        <dbReference type="RuleBase" id="RU363032"/>
    </source>
</evidence>
<dbReference type="CDD" id="cd06261">
    <property type="entry name" value="TM_PBP2"/>
    <property type="match status" value="2"/>
</dbReference>
<dbReference type="PROSITE" id="PS50928">
    <property type="entry name" value="ABC_TM1"/>
    <property type="match status" value="2"/>
</dbReference>
<dbReference type="PANTHER" id="PTHR43357:SF3">
    <property type="entry name" value="FE(3+)-TRANSPORT SYSTEM PERMEASE PROTEIN FBPB 2"/>
    <property type="match status" value="1"/>
</dbReference>
<keyword evidence="2 8" id="KW-0813">Transport</keyword>
<evidence type="ECO:0000313" key="11">
    <source>
        <dbReference type="Proteomes" id="UP000321595"/>
    </source>
</evidence>
<evidence type="ECO:0000256" key="7">
    <source>
        <dbReference type="ARBA" id="ARBA00023136"/>
    </source>
</evidence>
<accession>A0A5B8XTF6</accession>
<feature type="transmembrane region" description="Helical" evidence="8">
    <location>
        <begin position="12"/>
        <end position="34"/>
    </location>
</feature>
<evidence type="ECO:0000256" key="2">
    <source>
        <dbReference type="ARBA" id="ARBA00022448"/>
    </source>
</evidence>
<comment type="subcellular location">
    <subcellularLocation>
        <location evidence="1">Cell inner membrane</location>
        <topology evidence="1">Multi-pass membrane protein</topology>
    </subcellularLocation>
    <subcellularLocation>
        <location evidence="8">Cell membrane</location>
        <topology evidence="8">Multi-pass membrane protein</topology>
    </subcellularLocation>
</comment>
<keyword evidence="5 8" id="KW-0812">Transmembrane</keyword>
<keyword evidence="4" id="KW-0997">Cell inner membrane</keyword>
<keyword evidence="7 8" id="KW-0472">Membrane</keyword>
<dbReference type="KEGG" id="bbae:FRD01_17290"/>
<feature type="transmembrane region" description="Helical" evidence="8">
    <location>
        <begin position="89"/>
        <end position="114"/>
    </location>
</feature>
<dbReference type="OrthoDB" id="9795403at2"/>
<evidence type="ECO:0000256" key="6">
    <source>
        <dbReference type="ARBA" id="ARBA00022989"/>
    </source>
</evidence>
<dbReference type="EMBL" id="CP042467">
    <property type="protein sequence ID" value="QED28960.1"/>
    <property type="molecule type" value="Genomic_DNA"/>
</dbReference>
<evidence type="ECO:0000256" key="4">
    <source>
        <dbReference type="ARBA" id="ARBA00022519"/>
    </source>
</evidence>
<feature type="transmembrane region" description="Helical" evidence="8">
    <location>
        <begin position="393"/>
        <end position="412"/>
    </location>
</feature>
<reference evidence="10 11" key="1">
    <citation type="submission" date="2019-08" db="EMBL/GenBank/DDBJ databases">
        <authorList>
            <person name="Liang Q."/>
        </authorList>
    </citation>
    <scope>NUCLEOTIDE SEQUENCE [LARGE SCALE GENOMIC DNA]</scope>
    <source>
        <strain evidence="10 11">V1718</strain>
    </source>
</reference>
<dbReference type="GO" id="GO:0055085">
    <property type="term" value="P:transmembrane transport"/>
    <property type="evidence" value="ECO:0007669"/>
    <property type="project" value="InterPro"/>
</dbReference>
<dbReference type="GO" id="GO:0005886">
    <property type="term" value="C:plasma membrane"/>
    <property type="evidence" value="ECO:0007669"/>
    <property type="project" value="UniProtKB-SubCell"/>
</dbReference>
<dbReference type="Proteomes" id="UP000321595">
    <property type="component" value="Chromosome"/>
</dbReference>
<evidence type="ECO:0000313" key="10">
    <source>
        <dbReference type="EMBL" id="QED28960.1"/>
    </source>
</evidence>
<keyword evidence="11" id="KW-1185">Reference proteome</keyword>
<evidence type="ECO:0000256" key="5">
    <source>
        <dbReference type="ARBA" id="ARBA00022692"/>
    </source>
</evidence>
<feature type="transmembrane region" description="Helical" evidence="8">
    <location>
        <begin position="327"/>
        <end position="347"/>
    </location>
</feature>
<dbReference type="Pfam" id="PF00528">
    <property type="entry name" value="BPD_transp_1"/>
    <property type="match status" value="2"/>
</dbReference>
<feature type="transmembrane region" description="Helical" evidence="8">
    <location>
        <begin position="367"/>
        <end position="387"/>
    </location>
</feature>
<evidence type="ECO:0000256" key="3">
    <source>
        <dbReference type="ARBA" id="ARBA00022475"/>
    </source>
</evidence>
<feature type="transmembrane region" description="Helical" evidence="8">
    <location>
        <begin position="179"/>
        <end position="204"/>
    </location>
</feature>